<keyword evidence="2" id="KW-1185">Reference proteome</keyword>
<dbReference type="KEGG" id="rsin:B6N60_03636"/>
<accession>A0A975TBL7</accession>
<gene>
    <name evidence="1" type="ORF">B6N60_03636</name>
</gene>
<reference evidence="1" key="1">
    <citation type="submission" date="2017-04" db="EMBL/GenBank/DDBJ databases">
        <title>Genome deletions in a multicellular cyanobacterial endosymbiont for morphological adaptation in marine diatoms.</title>
        <authorList>
            <person name="Wang Y."/>
            <person name="Gao H."/>
            <person name="Li R."/>
            <person name="Xu X."/>
        </authorList>
    </citation>
    <scope>NUCLEOTIDE SEQUENCE</scope>
    <source>
        <strain evidence="1">FACHB 800</strain>
    </source>
</reference>
<dbReference type="Proteomes" id="UP000683511">
    <property type="component" value="Chromosome"/>
</dbReference>
<organism evidence="1 2">
    <name type="scientific">Richelia sinica FACHB-800</name>
    <dbReference type="NCBI Taxonomy" id="1357546"/>
    <lineage>
        <taxon>Bacteria</taxon>
        <taxon>Bacillati</taxon>
        <taxon>Cyanobacteriota</taxon>
        <taxon>Cyanophyceae</taxon>
        <taxon>Nostocales</taxon>
        <taxon>Nostocaceae</taxon>
        <taxon>Richelia</taxon>
    </lineage>
</organism>
<proteinExistence type="predicted"/>
<sequence>MLIQFQQRGIKYLIDIKFAILQFTFSQKKTMFNHRGI</sequence>
<evidence type="ECO:0000313" key="1">
    <source>
        <dbReference type="EMBL" id="QXE24926.1"/>
    </source>
</evidence>
<dbReference type="AlphaFoldDB" id="A0A975TBL7"/>
<dbReference type="EMBL" id="CP021056">
    <property type="protein sequence ID" value="QXE24926.1"/>
    <property type="molecule type" value="Genomic_DNA"/>
</dbReference>
<evidence type="ECO:0000313" key="2">
    <source>
        <dbReference type="Proteomes" id="UP000683511"/>
    </source>
</evidence>
<protein>
    <submittedName>
        <fullName evidence="1">Uncharacterized protein</fullName>
    </submittedName>
</protein>
<name>A0A975TBL7_9NOST</name>